<keyword evidence="7" id="KW-0067">ATP-binding</keyword>
<keyword evidence="8" id="KW-0456">Lyase</keyword>
<evidence type="ECO:0000256" key="1">
    <source>
        <dbReference type="ARBA" id="ARBA00004742"/>
    </source>
</evidence>
<name>A0A7J6MIN2_PEROL</name>
<dbReference type="PANTHER" id="PTHR30031:SF0">
    <property type="entry name" value="PHOSPHOENOLPYRUVATE CARBOXYKINASE (ATP)"/>
    <property type="match status" value="1"/>
</dbReference>
<reference evidence="11 12" key="1">
    <citation type="submission" date="2020-04" db="EMBL/GenBank/DDBJ databases">
        <title>Perkinsus olseni comparative genomics.</title>
        <authorList>
            <person name="Bogema D.R."/>
        </authorList>
    </citation>
    <scope>NUCLEOTIDE SEQUENCE [LARGE SCALE GENOMIC DNA]</scope>
    <source>
        <strain evidence="11">ATCC PRA-179</strain>
    </source>
</reference>
<dbReference type="FunFam" id="2.170.8.10:FF:000001">
    <property type="entry name" value="Phosphoenolpyruvate carboxykinase (ATP)"/>
    <property type="match status" value="1"/>
</dbReference>
<accession>A0A7J6MIN2</accession>
<evidence type="ECO:0000256" key="5">
    <source>
        <dbReference type="ARBA" id="ARBA00022741"/>
    </source>
</evidence>
<dbReference type="GO" id="GO:0016301">
    <property type="term" value="F:kinase activity"/>
    <property type="evidence" value="ECO:0007669"/>
    <property type="project" value="UniProtKB-KW"/>
</dbReference>
<evidence type="ECO:0000256" key="3">
    <source>
        <dbReference type="ARBA" id="ARBA00012363"/>
    </source>
</evidence>
<organism evidence="11 12">
    <name type="scientific">Perkinsus olseni</name>
    <name type="common">Perkinsus atlanticus</name>
    <dbReference type="NCBI Taxonomy" id="32597"/>
    <lineage>
        <taxon>Eukaryota</taxon>
        <taxon>Sar</taxon>
        <taxon>Alveolata</taxon>
        <taxon>Perkinsozoa</taxon>
        <taxon>Perkinsea</taxon>
        <taxon>Perkinsida</taxon>
        <taxon>Perkinsidae</taxon>
        <taxon>Perkinsus</taxon>
    </lineage>
</organism>
<evidence type="ECO:0000256" key="6">
    <source>
        <dbReference type="ARBA" id="ARBA00022793"/>
    </source>
</evidence>
<dbReference type="NCBIfam" id="TIGR00224">
    <property type="entry name" value="pckA"/>
    <property type="match status" value="1"/>
</dbReference>
<dbReference type="OrthoDB" id="184182at2759"/>
<keyword evidence="10" id="KW-0812">Transmembrane</keyword>
<dbReference type="NCBIfam" id="NF006820">
    <property type="entry name" value="PRK09344.1-2"/>
    <property type="match status" value="1"/>
</dbReference>
<dbReference type="GO" id="GO:0005524">
    <property type="term" value="F:ATP binding"/>
    <property type="evidence" value="ECO:0007669"/>
    <property type="project" value="UniProtKB-KW"/>
</dbReference>
<keyword evidence="4" id="KW-0312">Gluconeogenesis</keyword>
<dbReference type="GO" id="GO:0004612">
    <property type="term" value="F:phosphoenolpyruvate carboxykinase (ATP) activity"/>
    <property type="evidence" value="ECO:0007669"/>
    <property type="project" value="UniProtKB-EC"/>
</dbReference>
<dbReference type="Gene3D" id="3.90.228.20">
    <property type="match status" value="1"/>
</dbReference>
<comment type="catalytic activity">
    <reaction evidence="9">
        <text>oxaloacetate + ATP = phosphoenolpyruvate + ADP + CO2</text>
        <dbReference type="Rhea" id="RHEA:18617"/>
        <dbReference type="ChEBI" id="CHEBI:16452"/>
        <dbReference type="ChEBI" id="CHEBI:16526"/>
        <dbReference type="ChEBI" id="CHEBI:30616"/>
        <dbReference type="ChEBI" id="CHEBI:58702"/>
        <dbReference type="ChEBI" id="CHEBI:456216"/>
        <dbReference type="EC" id="4.1.1.49"/>
    </reaction>
</comment>
<evidence type="ECO:0000256" key="10">
    <source>
        <dbReference type="SAM" id="Phobius"/>
    </source>
</evidence>
<keyword evidence="10" id="KW-0472">Membrane</keyword>
<keyword evidence="11" id="KW-0808">Transferase</keyword>
<dbReference type="CDD" id="cd00484">
    <property type="entry name" value="PEPCK_ATP"/>
    <property type="match status" value="1"/>
</dbReference>
<dbReference type="InterPro" id="IPR008210">
    <property type="entry name" value="PEP_carboxykinase_N"/>
</dbReference>
<evidence type="ECO:0000313" key="12">
    <source>
        <dbReference type="Proteomes" id="UP000570595"/>
    </source>
</evidence>
<dbReference type="EMBL" id="JABAHT010000001">
    <property type="protein sequence ID" value="KAF4671459.1"/>
    <property type="molecule type" value="Genomic_DNA"/>
</dbReference>
<dbReference type="SUPFAM" id="SSF68923">
    <property type="entry name" value="PEP carboxykinase N-terminal domain"/>
    <property type="match status" value="1"/>
</dbReference>
<comment type="caution">
    <text evidence="11">The sequence shown here is derived from an EMBL/GenBank/DDBJ whole genome shotgun (WGS) entry which is preliminary data.</text>
</comment>
<evidence type="ECO:0000256" key="4">
    <source>
        <dbReference type="ARBA" id="ARBA00022432"/>
    </source>
</evidence>
<dbReference type="Pfam" id="PF01293">
    <property type="entry name" value="PEPCK_ATP"/>
    <property type="match status" value="1"/>
</dbReference>
<evidence type="ECO:0000313" key="11">
    <source>
        <dbReference type="EMBL" id="KAF4671459.1"/>
    </source>
</evidence>
<dbReference type="GO" id="GO:0006094">
    <property type="term" value="P:gluconeogenesis"/>
    <property type="evidence" value="ECO:0007669"/>
    <property type="project" value="UniProtKB-UniPathway"/>
</dbReference>
<protein>
    <recommendedName>
        <fullName evidence="3">phosphoenolpyruvate carboxykinase (ATP)</fullName>
        <ecNumber evidence="3">4.1.1.49</ecNumber>
    </recommendedName>
</protein>
<dbReference type="Gene3D" id="3.40.449.10">
    <property type="entry name" value="Phosphoenolpyruvate Carboxykinase, domain 1"/>
    <property type="match status" value="1"/>
</dbReference>
<sequence>MSDMLSDPHTFLELLKQQIEQNLKTHVGHSDAPVMSKSDAFDLSQFTSKVQFEKEMNEQGLKVETIFHNSAPPILYEQALKHEKGSFITSTGALAVSSGRKTGRSPSDKRIVDSPVGHWAFTNEIWWGKVNIKLKDEAFLTNRERAIDYLNTRDQLYVIDAFAGWCESYRIKIRVITSRAYHALFMQNMLVMPTPEQLKDFGHPDFIIYNAGCFPANRYTSGMTSSTSVCVHFQRREMVILGTEYAGEMKKGILTLMMYAMPMKMQLPLHSSCNVGREKGDVTLFFGLSGTGKTTLSADVNRDLLGDDEHVWSDTGVFNVEGGCYAKAIDLTHDNEPEIFDAIRFGAVLENVVFDSSTRVVDYHDTSVTENTRCAYPLSHIPNSIIPAVVDTHPSNVVLLCCDAFGVLPPVSVLDPDQVQYYFISGYTAKVAGTEQGITEPTATFSACFGAPFLVWHPVVYAEMLSHKIQKHKCTAYLLNTGWIGGGYGEGKRCSLKYTRKMIDAMHDGTLKGMVDDGEHNFDTLPLFNLKVPKSLPGVPEHILYPKDGWEDKEKFDATLTKLAKLFEQNFQDLLAPDLNLQKMPVYPLTADEAAAIYGRQLADDDEDKCGDHGQLETGGICECDANWYHIQIDDGSVMWCAYNNRETPDIPGYYWEENGLRPGEYELFPSREHLDILDMRFWIFGLLIFECWLLCCCRFIRDRFCGPSVEEVIARLPPGCYQSCDQPLSSRALRMSFKCSYACGNGRGSSGIVAVHRLNCFTVLFQMSSANKAQSATPTPSLSDEDYKKVQKAVDEGRYPCNNGNFNLTTGRCVCEKNYVHLIYEDRIDMCTYQERVIGSPSAPGFHLVDDTFRRGDLITDERELEPGYNPLLWILILVAIEVALFVVLKILRKRCVKFVSSKK</sequence>
<keyword evidence="5" id="KW-0547">Nucleotide-binding</keyword>
<dbReference type="InterPro" id="IPR001272">
    <property type="entry name" value="PEP_carboxykinase_ATP"/>
</dbReference>
<evidence type="ECO:0000256" key="7">
    <source>
        <dbReference type="ARBA" id="ARBA00022840"/>
    </source>
</evidence>
<comment type="similarity">
    <text evidence="2">Belongs to the phosphoenolpyruvate carboxykinase (ATP) family.</text>
</comment>
<keyword evidence="6" id="KW-0210">Decarboxylase</keyword>
<gene>
    <name evidence="11" type="primary">PCK1</name>
    <name evidence="11" type="ORF">FOZ61_000081</name>
</gene>
<dbReference type="UniPathway" id="UPA00138"/>
<evidence type="ECO:0000256" key="9">
    <source>
        <dbReference type="ARBA" id="ARBA00047371"/>
    </source>
</evidence>
<dbReference type="EC" id="4.1.1.49" evidence="3"/>
<dbReference type="PANTHER" id="PTHR30031">
    <property type="entry name" value="PHOSPHOENOLPYRUVATE CARBOXYKINASE ATP"/>
    <property type="match status" value="1"/>
</dbReference>
<dbReference type="HAMAP" id="MF_00453">
    <property type="entry name" value="PEPCK_ATP"/>
    <property type="match status" value="1"/>
</dbReference>
<dbReference type="GO" id="GO:0005829">
    <property type="term" value="C:cytosol"/>
    <property type="evidence" value="ECO:0007669"/>
    <property type="project" value="TreeGrafter"/>
</dbReference>
<proteinExistence type="inferred from homology"/>
<keyword evidence="11" id="KW-0418">Kinase</keyword>
<dbReference type="Gene3D" id="2.170.8.10">
    <property type="entry name" value="Phosphoenolpyruvate Carboxykinase, domain 2"/>
    <property type="match status" value="1"/>
</dbReference>
<comment type="pathway">
    <text evidence="1">Carbohydrate biosynthesis; gluconeogenesis.</text>
</comment>
<keyword evidence="10" id="KW-1133">Transmembrane helix</keyword>
<feature type="transmembrane region" description="Helical" evidence="10">
    <location>
        <begin position="873"/>
        <end position="893"/>
    </location>
</feature>
<evidence type="ECO:0000256" key="2">
    <source>
        <dbReference type="ARBA" id="ARBA00006052"/>
    </source>
</evidence>
<dbReference type="Proteomes" id="UP000570595">
    <property type="component" value="Unassembled WGS sequence"/>
</dbReference>
<evidence type="ECO:0000256" key="8">
    <source>
        <dbReference type="ARBA" id="ARBA00023239"/>
    </source>
</evidence>
<dbReference type="AlphaFoldDB" id="A0A7J6MIN2"/>
<dbReference type="InterPro" id="IPR013035">
    <property type="entry name" value="PEP_carboxykinase_C"/>
</dbReference>
<dbReference type="SUPFAM" id="SSF53795">
    <property type="entry name" value="PEP carboxykinase-like"/>
    <property type="match status" value="1"/>
</dbReference>
<dbReference type="NCBIfam" id="NF006821">
    <property type="entry name" value="PRK09344.1-3"/>
    <property type="match status" value="1"/>
</dbReference>